<comment type="caution">
    <text evidence="1">The sequence shown here is derived from an EMBL/GenBank/DDBJ whole genome shotgun (WGS) entry which is preliminary data.</text>
</comment>
<protein>
    <submittedName>
        <fullName evidence="1">Uncharacterized protein</fullName>
    </submittedName>
</protein>
<sequence>MIQEKKQKKIKAAAAAGEDSRVRVEMGKWAEKFTCYFLRPITYPAKFPGLGEALIFFCLLFFHQGKAPAGAAKFAGYMNGLVPGKLPCPGRGRMRYAPTSGYSSKKHLRNPLL</sequence>
<dbReference type="EMBL" id="AYYF01001618">
    <property type="protein sequence ID" value="ETK11063.1"/>
    <property type="molecule type" value="Genomic_DNA"/>
</dbReference>
<proteinExistence type="predicted"/>
<evidence type="ECO:0000313" key="1">
    <source>
        <dbReference type="EMBL" id="ETK11063.1"/>
    </source>
</evidence>
<gene>
    <name evidence="1" type="ORF">T235_17440</name>
</gene>
<dbReference type="AlphaFoldDB" id="W2CVF2"/>
<organism evidence="1 2">
    <name type="scientific">Tannerella sp. oral taxon BU063 isolate Cell 8/11</name>
    <dbReference type="NCBI Taxonomy" id="1411915"/>
    <lineage>
        <taxon>Bacteria</taxon>
        <taxon>Pseudomonadati</taxon>
        <taxon>Bacteroidota</taxon>
        <taxon>Bacteroidia</taxon>
        <taxon>Bacteroidales</taxon>
        <taxon>Tannerellaceae</taxon>
        <taxon>Tannerella</taxon>
    </lineage>
</organism>
<name>W2CVF2_9BACT</name>
<accession>W2CVF2</accession>
<dbReference type="Proteomes" id="UP000034980">
    <property type="component" value="Unassembled WGS sequence"/>
</dbReference>
<evidence type="ECO:0000313" key="2">
    <source>
        <dbReference type="Proteomes" id="UP000034980"/>
    </source>
</evidence>
<reference evidence="1 2" key="1">
    <citation type="submission" date="2013-11" db="EMBL/GenBank/DDBJ databases">
        <title>Single cell genomics of uncultured Tannerella BU063 (oral taxon 286).</title>
        <authorList>
            <person name="Beall C.J."/>
            <person name="Campbell A.G."/>
            <person name="Griffen A.L."/>
            <person name="Podar M."/>
            <person name="Leys E.J."/>
        </authorList>
    </citation>
    <scope>NUCLEOTIDE SEQUENCE [LARGE SCALE GENOMIC DNA]</scope>
    <source>
        <strain evidence="1">Cell 8/11</strain>
    </source>
</reference>